<accession>A0A1H6RJK1</accession>
<dbReference type="InterPro" id="IPR016047">
    <property type="entry name" value="M23ase_b-sheet_dom"/>
</dbReference>
<sequence>MFGVDVNAAVDQVSPEQLKALQQEINSLQGWLKTAEGQRSEHQEILAEAERDIGILLKQIQDHQDQQNQLNGQLDELQSRQTLLQRQRDQQALLLRRQIRAAYAMGRQEYLKVLLNQEAPDQLARVLRYYDYLNRERATRIESYLASARELRQVESEIIEKSQHLNAVTQSLRDQSAQLAQEQEKRQQALAALEQNIQNKGSELDKLLSDQVRLEKLLAAVEQAAQKIQPQPDNRPFRKMRGQLPWPLDTDQGVKVLQAFGSEQYNGKLRSRGLLLEANLGQAVRAVHSGRVVFSDWLRGFGLMVILDHGTGYMSLYGHNQTLLRDTGAWVHAGEVIATAGHTGGQKRTALYFEIRYKGRPTDPVSWVAKR</sequence>
<evidence type="ECO:0000313" key="4">
    <source>
        <dbReference type="Proteomes" id="UP000242999"/>
    </source>
</evidence>
<feature type="coiled-coil region" evidence="1">
    <location>
        <begin position="18"/>
        <end position="87"/>
    </location>
</feature>
<dbReference type="PANTHER" id="PTHR21666:SF270">
    <property type="entry name" value="MUREIN HYDROLASE ACTIVATOR ENVC"/>
    <property type="match status" value="1"/>
</dbReference>
<evidence type="ECO:0000259" key="2">
    <source>
        <dbReference type="Pfam" id="PF01551"/>
    </source>
</evidence>
<keyword evidence="1" id="KW-0175">Coiled coil</keyword>
<evidence type="ECO:0000313" key="3">
    <source>
        <dbReference type="EMBL" id="SEI51990.1"/>
    </source>
</evidence>
<dbReference type="Gene3D" id="2.70.70.10">
    <property type="entry name" value="Glucose Permease (Domain IIA)"/>
    <property type="match status" value="1"/>
</dbReference>
<name>A0A1H6RJK1_9GAMM</name>
<reference evidence="4" key="1">
    <citation type="submission" date="2016-10" db="EMBL/GenBank/DDBJ databases">
        <authorList>
            <person name="Varghese N."/>
            <person name="Submissions S."/>
        </authorList>
    </citation>
    <scope>NUCLEOTIDE SEQUENCE [LARGE SCALE GENOMIC DNA]</scope>
    <source>
        <strain evidence="4">DSM 7165</strain>
    </source>
</reference>
<keyword evidence="4" id="KW-1185">Reference proteome</keyword>
<dbReference type="Pfam" id="PF01551">
    <property type="entry name" value="Peptidase_M23"/>
    <property type="match status" value="1"/>
</dbReference>
<feature type="coiled-coil region" evidence="1">
    <location>
        <begin position="165"/>
        <end position="224"/>
    </location>
</feature>
<feature type="domain" description="M23ase beta-sheet core" evidence="2">
    <location>
        <begin position="272"/>
        <end position="364"/>
    </location>
</feature>
<dbReference type="CDD" id="cd12797">
    <property type="entry name" value="M23_peptidase"/>
    <property type="match status" value="1"/>
</dbReference>
<dbReference type="InterPro" id="IPR011055">
    <property type="entry name" value="Dup_hybrid_motif"/>
</dbReference>
<dbReference type="GO" id="GO:0004222">
    <property type="term" value="F:metalloendopeptidase activity"/>
    <property type="evidence" value="ECO:0007669"/>
    <property type="project" value="TreeGrafter"/>
</dbReference>
<gene>
    <name evidence="3" type="ORF">SAMN05421831_103158</name>
</gene>
<dbReference type="AlphaFoldDB" id="A0A1H6RJK1"/>
<dbReference type="Gene3D" id="6.10.250.3150">
    <property type="match status" value="1"/>
</dbReference>
<dbReference type="SUPFAM" id="SSF51261">
    <property type="entry name" value="Duplicated hybrid motif"/>
    <property type="match status" value="1"/>
</dbReference>
<proteinExistence type="predicted"/>
<organism evidence="3 4">
    <name type="scientific">Allopseudospirillum japonicum</name>
    <dbReference type="NCBI Taxonomy" id="64971"/>
    <lineage>
        <taxon>Bacteria</taxon>
        <taxon>Pseudomonadati</taxon>
        <taxon>Pseudomonadota</taxon>
        <taxon>Gammaproteobacteria</taxon>
        <taxon>Oceanospirillales</taxon>
        <taxon>Oceanospirillaceae</taxon>
        <taxon>Allopseudospirillum</taxon>
    </lineage>
</organism>
<dbReference type="InterPro" id="IPR050570">
    <property type="entry name" value="Cell_wall_metabolism_enzyme"/>
</dbReference>
<dbReference type="Proteomes" id="UP000242999">
    <property type="component" value="Unassembled WGS sequence"/>
</dbReference>
<dbReference type="FunFam" id="2.70.70.10:FF:000003">
    <property type="entry name" value="Murein hydrolase activator EnvC"/>
    <property type="match status" value="1"/>
</dbReference>
<protein>
    <submittedName>
        <fullName evidence="3">Septal ring factor EnvC, activator of murein hydrolases AmiA and AmiB</fullName>
    </submittedName>
</protein>
<dbReference type="PANTHER" id="PTHR21666">
    <property type="entry name" value="PEPTIDASE-RELATED"/>
    <property type="match status" value="1"/>
</dbReference>
<dbReference type="EMBL" id="FNYH01000003">
    <property type="protein sequence ID" value="SEI51990.1"/>
    <property type="molecule type" value="Genomic_DNA"/>
</dbReference>
<keyword evidence="3" id="KW-0378">Hydrolase</keyword>
<evidence type="ECO:0000256" key="1">
    <source>
        <dbReference type="SAM" id="Coils"/>
    </source>
</evidence>
<dbReference type="STRING" id="64971.SAMN05421831_103158"/>